<dbReference type="OrthoDB" id="279149at2"/>
<name>A0A1U9NMP3_9BACT</name>
<dbReference type="InterPro" id="IPR012902">
    <property type="entry name" value="N_methyl_site"/>
</dbReference>
<dbReference type="PRINTS" id="PR00813">
    <property type="entry name" value="BCTERIALGSPG"/>
</dbReference>
<sequence length="253" mass="28442" precursor="true">MKKAFTLIELLVVISIIALLLAVMMPALGKVKANAKKVICATNIRQNGQAFALYAADNDGKLYVGPGGPMSSFYSWGGVTMDWDYGYLPGSWNKDTNPYERALNKYLPEDNPVYICPSDPKGDSKLFAPFGTDREPRHNGQAYYTTTGTSYQYNAFLTSVSKYTKMSQVRRASNTPLVFEWPVYDVVRDALRPANWTDKPRWSFHDNSGRGTEPRDVDENGNNTCFVDGHTEYITYVKGKEATAEYDLYDGIR</sequence>
<accession>A0A1U9NMP3</accession>
<dbReference type="RefSeq" id="WP_146662759.1">
    <property type="nucleotide sequence ID" value="NZ_CP019791.1"/>
</dbReference>
<organism evidence="3 4">
    <name type="scientific">Anaerohalosphaera lusitana</name>
    <dbReference type="NCBI Taxonomy" id="1936003"/>
    <lineage>
        <taxon>Bacteria</taxon>
        <taxon>Pseudomonadati</taxon>
        <taxon>Planctomycetota</taxon>
        <taxon>Phycisphaerae</taxon>
        <taxon>Sedimentisphaerales</taxon>
        <taxon>Anaerohalosphaeraceae</taxon>
        <taxon>Anaerohalosphaera</taxon>
    </lineage>
</organism>
<dbReference type="Proteomes" id="UP000189674">
    <property type="component" value="Chromosome"/>
</dbReference>
<dbReference type="GO" id="GO:0015627">
    <property type="term" value="C:type II protein secretion system complex"/>
    <property type="evidence" value="ECO:0007669"/>
    <property type="project" value="InterPro"/>
</dbReference>
<keyword evidence="4" id="KW-1185">Reference proteome</keyword>
<feature type="region of interest" description="Disordered" evidence="2">
    <location>
        <begin position="202"/>
        <end position="223"/>
    </location>
</feature>
<dbReference type="GO" id="GO:0015628">
    <property type="term" value="P:protein secretion by the type II secretion system"/>
    <property type="evidence" value="ECO:0007669"/>
    <property type="project" value="InterPro"/>
</dbReference>
<feature type="compositionally biased region" description="Basic and acidic residues" evidence="2">
    <location>
        <begin position="202"/>
        <end position="218"/>
    </location>
</feature>
<dbReference type="SUPFAM" id="SSF54523">
    <property type="entry name" value="Pili subunits"/>
    <property type="match status" value="1"/>
</dbReference>
<dbReference type="InterPro" id="IPR045584">
    <property type="entry name" value="Pilin-like"/>
</dbReference>
<dbReference type="AlphaFoldDB" id="A0A1U9NMP3"/>
<evidence type="ECO:0000256" key="1">
    <source>
        <dbReference type="ARBA" id="ARBA00022481"/>
    </source>
</evidence>
<dbReference type="KEGG" id="alus:STSP2_02370"/>
<dbReference type="Gene3D" id="3.30.700.10">
    <property type="entry name" value="Glycoprotein, Type 4 Pilin"/>
    <property type="match status" value="1"/>
</dbReference>
<dbReference type="Pfam" id="PF07963">
    <property type="entry name" value="N_methyl"/>
    <property type="match status" value="1"/>
</dbReference>
<proteinExistence type="predicted"/>
<evidence type="ECO:0000313" key="3">
    <source>
        <dbReference type="EMBL" id="AQT69183.1"/>
    </source>
</evidence>
<reference evidence="4" key="1">
    <citation type="submission" date="2017-02" db="EMBL/GenBank/DDBJ databases">
        <title>Comparative genomics and description of representatives of a novel lineage of planctomycetes thriving in anoxic sediments.</title>
        <authorList>
            <person name="Spring S."/>
            <person name="Bunk B."/>
            <person name="Sproer C."/>
        </authorList>
    </citation>
    <scope>NUCLEOTIDE SEQUENCE [LARGE SCALE GENOMIC DNA]</scope>
    <source>
        <strain evidence="4">ST-NAGAB-D1</strain>
    </source>
</reference>
<dbReference type="PANTHER" id="PTHR30093">
    <property type="entry name" value="GENERAL SECRETION PATHWAY PROTEIN G"/>
    <property type="match status" value="1"/>
</dbReference>
<dbReference type="InterPro" id="IPR000983">
    <property type="entry name" value="Bac_GSPG_pilin"/>
</dbReference>
<evidence type="ECO:0000313" key="4">
    <source>
        <dbReference type="Proteomes" id="UP000189674"/>
    </source>
</evidence>
<dbReference type="STRING" id="1936003.STSP2_02370"/>
<gene>
    <name evidence="3" type="ORF">STSP2_02370</name>
</gene>
<protein>
    <submittedName>
        <fullName evidence="3">Type II secretion system protein G</fullName>
    </submittedName>
</protein>
<dbReference type="EMBL" id="CP019791">
    <property type="protein sequence ID" value="AQT69183.1"/>
    <property type="molecule type" value="Genomic_DNA"/>
</dbReference>
<dbReference type="NCBIfam" id="TIGR02532">
    <property type="entry name" value="IV_pilin_GFxxxE"/>
    <property type="match status" value="1"/>
</dbReference>
<keyword evidence="1" id="KW-0488">Methylation</keyword>
<evidence type="ECO:0000256" key="2">
    <source>
        <dbReference type="SAM" id="MobiDB-lite"/>
    </source>
</evidence>